<dbReference type="GO" id="GO:0008168">
    <property type="term" value="F:methyltransferase activity"/>
    <property type="evidence" value="ECO:0007669"/>
    <property type="project" value="UniProtKB-KW"/>
</dbReference>
<name>A0A0D0V2J8_9TREE</name>
<protein>
    <submittedName>
        <fullName evidence="1">O-methyltransferase</fullName>
    </submittedName>
</protein>
<organism evidence="1 2">
    <name type="scientific">Cryptococcus deuterogattii Ram5</name>
    <dbReference type="NCBI Taxonomy" id="1296110"/>
    <lineage>
        <taxon>Eukaryota</taxon>
        <taxon>Fungi</taxon>
        <taxon>Dikarya</taxon>
        <taxon>Basidiomycota</taxon>
        <taxon>Agaricomycotina</taxon>
        <taxon>Tremellomycetes</taxon>
        <taxon>Tremellales</taxon>
        <taxon>Cryptococcaceae</taxon>
        <taxon>Cryptococcus</taxon>
        <taxon>Cryptococcus gattii species complex</taxon>
    </lineage>
</organism>
<sequence length="259" mass="28770">MFSTTAARTDQPDPKANPVIAPPHVHALLNRLHELSVAQEKAATVEAINAEGFDNFMRDKFIALDQEKCWYVYQHCLASGARNVVEVRTAFHFIHRKQIHADKKRQAGTSFGVSTIYLALAVAHNAALTGKSGQVIATENEPSKARQARANWKEAGDEVRQVIDLREGDLLETLKVNMPKEGIDLLLLDIWAPMALPTLKVVEPHLRSGATILVDNLKDAASRYKELINYLHDSQSGYTNMVLPFSRGLGMSVYIGKKM</sequence>
<dbReference type="Gene3D" id="3.40.50.150">
    <property type="entry name" value="Vaccinia Virus protein VP39"/>
    <property type="match status" value="1"/>
</dbReference>
<accession>A0A0D0V2J8</accession>
<proteinExistence type="predicted"/>
<dbReference type="GO" id="GO:0032259">
    <property type="term" value="P:methylation"/>
    <property type="evidence" value="ECO:0007669"/>
    <property type="project" value="UniProtKB-KW"/>
</dbReference>
<dbReference type="PANTHER" id="PTHR43167">
    <property type="entry name" value="PUTATIVE (AFU_ORTHOLOGUE AFUA_6G01830)-RELATED"/>
    <property type="match status" value="1"/>
</dbReference>
<evidence type="ECO:0000313" key="2">
    <source>
        <dbReference type="Proteomes" id="UP000053392"/>
    </source>
</evidence>
<dbReference type="EMBL" id="KN847900">
    <property type="protein sequence ID" value="KIR41601.1"/>
    <property type="molecule type" value="Genomic_DNA"/>
</dbReference>
<evidence type="ECO:0000313" key="1">
    <source>
        <dbReference type="EMBL" id="KIR41601.1"/>
    </source>
</evidence>
<keyword evidence="1" id="KW-0808">Transferase</keyword>
<keyword evidence="1" id="KW-0489">Methyltransferase</keyword>
<dbReference type="HOGENOM" id="CLU_067676_7_0_1"/>
<reference evidence="1 2" key="1">
    <citation type="submission" date="2015-01" db="EMBL/GenBank/DDBJ databases">
        <title>The Genome Sequence of Cryptococcus gattii Ram5.</title>
        <authorList>
            <consortium name="The Broad Institute Genomics Platform"/>
            <person name="Cuomo C."/>
            <person name="Litvintseva A."/>
            <person name="Chen Y."/>
            <person name="Heitman J."/>
            <person name="Sun S."/>
            <person name="Springer D."/>
            <person name="Dromer F."/>
            <person name="Young S."/>
            <person name="Zeng Q."/>
            <person name="Gargeya S."/>
            <person name="Abouelleil A."/>
            <person name="Alvarado L."/>
            <person name="Chapman S.B."/>
            <person name="Gainer-Dewar J."/>
            <person name="Goldberg J."/>
            <person name="Griggs A."/>
            <person name="Gujja S."/>
            <person name="Hansen M."/>
            <person name="Howarth C."/>
            <person name="Imamovic A."/>
            <person name="Larimer J."/>
            <person name="Murphy C."/>
            <person name="Naylor J."/>
            <person name="Pearson M."/>
            <person name="Priest M."/>
            <person name="Roberts A."/>
            <person name="Saif S."/>
            <person name="Shea T."/>
            <person name="Sykes S."/>
            <person name="Wortman J."/>
            <person name="Nusbaum C."/>
            <person name="Birren B."/>
        </authorList>
    </citation>
    <scope>NUCLEOTIDE SEQUENCE [LARGE SCALE GENOMIC DNA]</scope>
    <source>
        <strain evidence="1 2">Ram5</strain>
    </source>
</reference>
<keyword evidence="2" id="KW-1185">Reference proteome</keyword>
<dbReference type="InterPro" id="IPR029063">
    <property type="entry name" value="SAM-dependent_MTases_sf"/>
</dbReference>
<dbReference type="PANTHER" id="PTHR43167:SF1">
    <property type="entry name" value="PUTATIVE (AFU_ORTHOLOGUE AFUA_6G01830)-RELATED"/>
    <property type="match status" value="1"/>
</dbReference>
<dbReference type="OrthoDB" id="4863010at2759"/>
<gene>
    <name evidence="1" type="ORF">I313_02735</name>
</gene>
<dbReference type="Proteomes" id="UP000053392">
    <property type="component" value="Unassembled WGS sequence"/>
</dbReference>
<dbReference type="SUPFAM" id="SSF53335">
    <property type="entry name" value="S-adenosyl-L-methionine-dependent methyltransferases"/>
    <property type="match status" value="1"/>
</dbReference>
<dbReference type="AlphaFoldDB" id="A0A0D0V2J8"/>
<dbReference type="Pfam" id="PF13578">
    <property type="entry name" value="Methyltransf_24"/>
    <property type="match status" value="1"/>
</dbReference>